<gene>
    <name evidence="1" type="ORF">NM208_g4401</name>
</gene>
<name>A0ACC1SKS5_9HYPO</name>
<organism evidence="1 2">
    <name type="scientific">Fusarium decemcellulare</name>
    <dbReference type="NCBI Taxonomy" id="57161"/>
    <lineage>
        <taxon>Eukaryota</taxon>
        <taxon>Fungi</taxon>
        <taxon>Dikarya</taxon>
        <taxon>Ascomycota</taxon>
        <taxon>Pezizomycotina</taxon>
        <taxon>Sordariomycetes</taxon>
        <taxon>Hypocreomycetidae</taxon>
        <taxon>Hypocreales</taxon>
        <taxon>Nectriaceae</taxon>
        <taxon>Fusarium</taxon>
        <taxon>Fusarium decemcellulare species complex</taxon>
    </lineage>
</organism>
<evidence type="ECO:0000313" key="2">
    <source>
        <dbReference type="Proteomes" id="UP001148629"/>
    </source>
</evidence>
<dbReference type="EMBL" id="JANRMS010000327">
    <property type="protein sequence ID" value="KAJ3541871.1"/>
    <property type="molecule type" value="Genomic_DNA"/>
</dbReference>
<comment type="caution">
    <text evidence="1">The sequence shown here is derived from an EMBL/GenBank/DDBJ whole genome shotgun (WGS) entry which is preliminary data.</text>
</comment>
<accession>A0ACC1SKS5</accession>
<sequence length="389" mass="43927">MITEGYKKAEGKAFHIPGPDHDHVFVSSARHLSEIRKAKRHELSMFGATKQMFQPAYTMLGHNWLDERGAEGVGYVRAVGTLFPKQLMEIMPDVERIVQESFDSFAEQHRSREGYLNLPAYEMHKTILSEDETFMKSIFKYNEIVINAAEVLRLVPSCLKWIIGPLVGRTQSVQTIVFDGIHRVVSCRLEAKRRAKAGECVAAPSNDMIQWIIDTAPKDLGWGPRRITYEIIAIWFGSVHALSASITFALFDLCDHPEYIDPLRKEAEGPDFDVFLNTTKGLPLLDSFIKESARINPIESMAGRRQALKEFSLSDGTVIRKGDWACVPVKAIQSDGTYFPRPDGFFGFRFVPRDMLPNNTDTVSQPEGPSSYSDISDHYYSWGVGGIIW</sequence>
<dbReference type="Proteomes" id="UP001148629">
    <property type="component" value="Unassembled WGS sequence"/>
</dbReference>
<protein>
    <submittedName>
        <fullName evidence="1">Uncharacterized protein</fullName>
    </submittedName>
</protein>
<proteinExistence type="predicted"/>
<reference evidence="1" key="1">
    <citation type="submission" date="2022-08" db="EMBL/GenBank/DDBJ databases">
        <title>Genome Sequence of Fusarium decemcellulare.</title>
        <authorList>
            <person name="Buettner E."/>
        </authorList>
    </citation>
    <scope>NUCLEOTIDE SEQUENCE</scope>
    <source>
        <strain evidence="1">Babe19</strain>
    </source>
</reference>
<keyword evidence="2" id="KW-1185">Reference proteome</keyword>
<evidence type="ECO:0000313" key="1">
    <source>
        <dbReference type="EMBL" id="KAJ3541871.1"/>
    </source>
</evidence>